<dbReference type="InterPro" id="IPR047057">
    <property type="entry name" value="MerR_fam"/>
</dbReference>
<dbReference type="Pfam" id="PF13411">
    <property type="entry name" value="MerR_1"/>
    <property type="match status" value="1"/>
</dbReference>
<evidence type="ECO:0000313" key="5">
    <source>
        <dbReference type="Proteomes" id="UP001596501"/>
    </source>
</evidence>
<reference evidence="5" key="1">
    <citation type="journal article" date="2019" name="Int. J. Syst. Evol. Microbiol.">
        <title>The Global Catalogue of Microorganisms (GCM) 10K type strain sequencing project: providing services to taxonomists for standard genome sequencing and annotation.</title>
        <authorList>
            <consortium name="The Broad Institute Genomics Platform"/>
            <consortium name="The Broad Institute Genome Sequencing Center for Infectious Disease"/>
            <person name="Wu L."/>
            <person name="Ma J."/>
        </authorList>
    </citation>
    <scope>NUCLEOTIDE SEQUENCE [LARGE SCALE GENOMIC DNA]</scope>
    <source>
        <strain evidence="5">CGMCC 1.12371</strain>
    </source>
</reference>
<evidence type="ECO:0000256" key="1">
    <source>
        <dbReference type="ARBA" id="ARBA00023125"/>
    </source>
</evidence>
<dbReference type="Gene3D" id="1.10.1660.10">
    <property type="match status" value="1"/>
</dbReference>
<feature type="coiled-coil region" evidence="2">
    <location>
        <begin position="102"/>
        <end position="129"/>
    </location>
</feature>
<name>A0ABW2QQA6_9BURK</name>
<keyword evidence="1" id="KW-0238">DNA-binding</keyword>
<dbReference type="SUPFAM" id="SSF46955">
    <property type="entry name" value="Putative DNA-binding domain"/>
    <property type="match status" value="1"/>
</dbReference>
<accession>A0ABW2QQA6</accession>
<dbReference type="InterPro" id="IPR000551">
    <property type="entry name" value="MerR-type_HTH_dom"/>
</dbReference>
<dbReference type="InterPro" id="IPR009061">
    <property type="entry name" value="DNA-bd_dom_put_sf"/>
</dbReference>
<keyword evidence="2" id="KW-0175">Coiled coil</keyword>
<dbReference type="PANTHER" id="PTHR30204:SF92">
    <property type="entry name" value="HTH-TYPE TRANSCRIPTIONAL REGULATOR ZNTR"/>
    <property type="match status" value="1"/>
</dbReference>
<dbReference type="RefSeq" id="WP_382228147.1">
    <property type="nucleotide sequence ID" value="NZ_JBHTCA010000037.1"/>
</dbReference>
<dbReference type="PANTHER" id="PTHR30204">
    <property type="entry name" value="REDOX-CYCLING DRUG-SENSING TRANSCRIPTIONAL ACTIVATOR SOXR"/>
    <property type="match status" value="1"/>
</dbReference>
<feature type="domain" description="HTH merR-type" evidence="3">
    <location>
        <begin position="11"/>
        <end position="80"/>
    </location>
</feature>
<dbReference type="InterPro" id="IPR011791">
    <property type="entry name" value="CadR-PbrR"/>
</dbReference>
<dbReference type="SMART" id="SM00422">
    <property type="entry name" value="HTH_MERR"/>
    <property type="match status" value="1"/>
</dbReference>
<evidence type="ECO:0000256" key="2">
    <source>
        <dbReference type="SAM" id="Coils"/>
    </source>
</evidence>
<comment type="caution">
    <text evidence="4">The sequence shown here is derived from an EMBL/GenBank/DDBJ whole genome shotgun (WGS) entry which is preliminary data.</text>
</comment>
<evidence type="ECO:0000259" key="3">
    <source>
        <dbReference type="PROSITE" id="PS50937"/>
    </source>
</evidence>
<keyword evidence="5" id="KW-1185">Reference proteome</keyword>
<dbReference type="PROSITE" id="PS50937">
    <property type="entry name" value="HTH_MERR_2"/>
    <property type="match status" value="1"/>
</dbReference>
<gene>
    <name evidence="4" type="ORF">ACFQPB_22145</name>
</gene>
<evidence type="ECO:0000313" key="4">
    <source>
        <dbReference type="EMBL" id="MFC7411564.1"/>
    </source>
</evidence>
<proteinExistence type="predicted"/>
<dbReference type="EMBL" id="JBHTCA010000037">
    <property type="protein sequence ID" value="MFC7411564.1"/>
    <property type="molecule type" value="Genomic_DNA"/>
</dbReference>
<dbReference type="Proteomes" id="UP001596501">
    <property type="component" value="Unassembled WGS sequence"/>
</dbReference>
<organism evidence="4 5">
    <name type="scientific">Hydrogenophaga atypica</name>
    <dbReference type="NCBI Taxonomy" id="249409"/>
    <lineage>
        <taxon>Bacteria</taxon>
        <taxon>Pseudomonadati</taxon>
        <taxon>Pseudomonadota</taxon>
        <taxon>Betaproteobacteria</taxon>
        <taxon>Burkholderiales</taxon>
        <taxon>Comamonadaceae</taxon>
        <taxon>Hydrogenophaga</taxon>
    </lineage>
</organism>
<protein>
    <submittedName>
        <fullName evidence="4">Cd(II)/Pb(II)-responsive transcriptional regulator</fullName>
    </submittedName>
</protein>
<dbReference type="PRINTS" id="PR00040">
    <property type="entry name" value="HTHMERR"/>
</dbReference>
<sequence>MSAPAPASTPVHRIGETAKRCGVSAANIRYYEAQGLLPAPPRSDGDYRLYSEADVHRLRFIRLCRALDMSLDEVRTLVGLDLNNKSDCATARSALDAHLQHVRERLTELRSLERDLRGLRERCDGSDDQCHIIEALHQRADESAVPEGVPPLRRRHL</sequence>
<dbReference type="CDD" id="cd04784">
    <property type="entry name" value="HTH_CadR-PbrR"/>
    <property type="match status" value="1"/>
</dbReference>